<evidence type="ECO:0000256" key="1">
    <source>
        <dbReference type="SAM" id="SignalP"/>
    </source>
</evidence>
<sequence>MKKSLFALAIALAFGTVASVQAQPAPAAATAPATIDDAQIAHIAYTAGQIDVTAAKQALKKSHNKAVIAFAEEMQRDHAAVNEQALALCKKLGVTPADNPTSQSLAKAAAAEQAKLAALSGDAYDKAYAANEVAFHQTVNQALSGTLIPAAKNEELKSLLETGLKLFESHQMHAEHLAQSLK</sequence>
<protein>
    <submittedName>
        <fullName evidence="3">DUF4142 domain-containing protein</fullName>
    </submittedName>
</protein>
<dbReference type="Gene3D" id="1.20.1260.10">
    <property type="match status" value="1"/>
</dbReference>
<dbReference type="Proteomes" id="UP001500657">
    <property type="component" value="Unassembled WGS sequence"/>
</dbReference>
<dbReference type="PANTHER" id="PTHR38593:SF1">
    <property type="entry name" value="BLR2558 PROTEIN"/>
    <property type="match status" value="1"/>
</dbReference>
<evidence type="ECO:0000259" key="2">
    <source>
        <dbReference type="Pfam" id="PF13628"/>
    </source>
</evidence>
<gene>
    <name evidence="3" type="ORF">GCM10009126_11010</name>
</gene>
<evidence type="ECO:0000313" key="3">
    <source>
        <dbReference type="EMBL" id="GAA0247269.1"/>
    </source>
</evidence>
<comment type="caution">
    <text evidence="3">The sequence shown here is derived from an EMBL/GenBank/DDBJ whole genome shotgun (WGS) entry which is preliminary data.</text>
</comment>
<name>A0ABP3DYP5_9GAMM</name>
<keyword evidence="1" id="KW-0732">Signal</keyword>
<feature type="domain" description="DUF4142" evidence="2">
    <location>
        <begin position="36"/>
        <end position="177"/>
    </location>
</feature>
<reference evidence="4" key="1">
    <citation type="journal article" date="2019" name="Int. J. Syst. Evol. Microbiol.">
        <title>The Global Catalogue of Microorganisms (GCM) 10K type strain sequencing project: providing services to taxonomists for standard genome sequencing and annotation.</title>
        <authorList>
            <consortium name="The Broad Institute Genomics Platform"/>
            <consortium name="The Broad Institute Genome Sequencing Center for Infectious Disease"/>
            <person name="Wu L."/>
            <person name="Ma J."/>
        </authorList>
    </citation>
    <scope>NUCLEOTIDE SEQUENCE [LARGE SCALE GENOMIC DNA]</scope>
    <source>
        <strain evidence="4">JCM 16242</strain>
    </source>
</reference>
<evidence type="ECO:0000313" key="4">
    <source>
        <dbReference type="Proteomes" id="UP001500657"/>
    </source>
</evidence>
<dbReference type="InterPro" id="IPR025419">
    <property type="entry name" value="DUF4142"/>
</dbReference>
<proteinExistence type="predicted"/>
<feature type="chain" id="PRO_5047279646" evidence="1">
    <location>
        <begin position="23"/>
        <end position="182"/>
    </location>
</feature>
<dbReference type="EMBL" id="BAAAFO010000002">
    <property type="protein sequence ID" value="GAA0247269.1"/>
    <property type="molecule type" value="Genomic_DNA"/>
</dbReference>
<dbReference type="RefSeq" id="WP_343881026.1">
    <property type="nucleotide sequence ID" value="NZ_BAAAFO010000002.1"/>
</dbReference>
<accession>A0ABP3DYP5</accession>
<keyword evidence="4" id="KW-1185">Reference proteome</keyword>
<dbReference type="PANTHER" id="PTHR38593">
    <property type="entry name" value="BLR2558 PROTEIN"/>
    <property type="match status" value="1"/>
</dbReference>
<organism evidence="3 4">
    <name type="scientific">Rhodanobacter caeni</name>
    <dbReference type="NCBI Taxonomy" id="657654"/>
    <lineage>
        <taxon>Bacteria</taxon>
        <taxon>Pseudomonadati</taxon>
        <taxon>Pseudomonadota</taxon>
        <taxon>Gammaproteobacteria</taxon>
        <taxon>Lysobacterales</taxon>
        <taxon>Rhodanobacteraceae</taxon>
        <taxon>Rhodanobacter</taxon>
    </lineage>
</organism>
<dbReference type="Pfam" id="PF13628">
    <property type="entry name" value="DUF4142"/>
    <property type="match status" value="1"/>
</dbReference>
<feature type="signal peptide" evidence="1">
    <location>
        <begin position="1"/>
        <end position="22"/>
    </location>
</feature>
<dbReference type="InterPro" id="IPR012347">
    <property type="entry name" value="Ferritin-like"/>
</dbReference>